<dbReference type="EMBL" id="JABXBU010000012">
    <property type="protein sequence ID" value="KAF8788760.1"/>
    <property type="molecule type" value="Genomic_DNA"/>
</dbReference>
<dbReference type="InterPro" id="IPR043502">
    <property type="entry name" value="DNA/RNA_pol_sf"/>
</dbReference>
<dbReference type="GO" id="GO:0015074">
    <property type="term" value="P:DNA integration"/>
    <property type="evidence" value="ECO:0007669"/>
    <property type="project" value="InterPro"/>
</dbReference>
<dbReference type="Gene3D" id="3.10.10.10">
    <property type="entry name" value="HIV Type 1 Reverse Transcriptase, subunit A, domain 1"/>
    <property type="match status" value="1"/>
</dbReference>
<dbReference type="AlphaFoldDB" id="A0A8T0FHF0"/>
<dbReference type="PANTHER" id="PTHR37984">
    <property type="entry name" value="PROTEIN CBG26694"/>
    <property type="match status" value="1"/>
</dbReference>
<dbReference type="SUPFAM" id="SSF53098">
    <property type="entry name" value="Ribonuclease H-like"/>
    <property type="match status" value="1"/>
</dbReference>
<dbReference type="InterPro" id="IPR001584">
    <property type="entry name" value="Integrase_cat-core"/>
</dbReference>
<feature type="region of interest" description="Disordered" evidence="1">
    <location>
        <begin position="42"/>
        <end position="61"/>
    </location>
</feature>
<evidence type="ECO:0000256" key="1">
    <source>
        <dbReference type="SAM" id="MobiDB-lite"/>
    </source>
</evidence>
<keyword evidence="4" id="KW-1185">Reference proteome</keyword>
<accession>A0A8T0FHF0</accession>
<dbReference type="SUPFAM" id="SSF56672">
    <property type="entry name" value="DNA/RNA polymerases"/>
    <property type="match status" value="1"/>
</dbReference>
<sequence>MALADGHVKKTDILTTTEDIGVAGKVIPTKLIALKNSKENRSSQYRFSESRRGGPAPFIDNRINTGDHLPITVLPYRMSATKKETLKQEIDRLLAEGITEECESPYASPVVLIPKANGTMRLCIDYRKLNSITVPDSYPLPRINDLLHEAKPTPFMSAIDLKAGYHQVKMTRQIQIHPDDQDKTALQLQVSVPLYSLRNVFLRHGIPRRTISDNGSQFVSAVLQQVCCTLNISQNLIPVYFPQSNPLEQKNRDLKPRLAILVGDDHGNWHSKLAMIRFAMNTAVCDTTGHTPAFPRFGRE</sequence>
<dbReference type="GO" id="GO:0042575">
    <property type="term" value="C:DNA polymerase complex"/>
    <property type="evidence" value="ECO:0007669"/>
    <property type="project" value="UniProtKB-ARBA"/>
</dbReference>
<dbReference type="CDD" id="cd01647">
    <property type="entry name" value="RT_LTR"/>
    <property type="match status" value="1"/>
</dbReference>
<dbReference type="Proteomes" id="UP000807504">
    <property type="component" value="Unassembled WGS sequence"/>
</dbReference>
<dbReference type="GO" id="GO:0003676">
    <property type="term" value="F:nucleic acid binding"/>
    <property type="evidence" value="ECO:0007669"/>
    <property type="project" value="InterPro"/>
</dbReference>
<comment type="caution">
    <text evidence="3">The sequence shown here is derived from an EMBL/GenBank/DDBJ whole genome shotgun (WGS) entry which is preliminary data.</text>
</comment>
<dbReference type="PANTHER" id="PTHR37984:SF5">
    <property type="entry name" value="PROTEIN NYNRIN-LIKE"/>
    <property type="match status" value="1"/>
</dbReference>
<reference evidence="3" key="1">
    <citation type="journal article" date="2020" name="bioRxiv">
        <title>Chromosome-level reference genome of the European wasp spider Argiope bruennichi: a resource for studies on range expansion and evolutionary adaptation.</title>
        <authorList>
            <person name="Sheffer M.M."/>
            <person name="Hoppe A."/>
            <person name="Krehenwinkel H."/>
            <person name="Uhl G."/>
            <person name="Kuss A.W."/>
            <person name="Jensen L."/>
            <person name="Jensen C."/>
            <person name="Gillespie R.G."/>
            <person name="Hoff K.J."/>
            <person name="Prost S."/>
        </authorList>
    </citation>
    <scope>NUCLEOTIDE SEQUENCE</scope>
</reference>
<dbReference type="Gene3D" id="3.30.420.10">
    <property type="entry name" value="Ribonuclease H-like superfamily/Ribonuclease H"/>
    <property type="match status" value="1"/>
</dbReference>
<dbReference type="GO" id="GO:0071897">
    <property type="term" value="P:DNA biosynthetic process"/>
    <property type="evidence" value="ECO:0007669"/>
    <property type="project" value="UniProtKB-ARBA"/>
</dbReference>
<dbReference type="Pfam" id="PF00078">
    <property type="entry name" value="RVT_1"/>
    <property type="match status" value="1"/>
</dbReference>
<dbReference type="PROSITE" id="PS50994">
    <property type="entry name" value="INTEGRASE"/>
    <property type="match status" value="1"/>
</dbReference>
<reference evidence="3" key="2">
    <citation type="submission" date="2020-06" db="EMBL/GenBank/DDBJ databases">
        <authorList>
            <person name="Sheffer M."/>
        </authorList>
    </citation>
    <scope>NUCLEOTIDE SEQUENCE</scope>
</reference>
<evidence type="ECO:0000259" key="2">
    <source>
        <dbReference type="PROSITE" id="PS50994"/>
    </source>
</evidence>
<name>A0A8T0FHF0_ARGBR</name>
<feature type="domain" description="Integrase catalytic" evidence="2">
    <location>
        <begin position="131"/>
        <end position="300"/>
    </location>
</feature>
<protein>
    <submittedName>
        <fullName evidence="3">Transposon Ty3-I Gag-Pol polyprotein like</fullName>
    </submittedName>
</protein>
<dbReference type="InterPro" id="IPR036397">
    <property type="entry name" value="RNaseH_sf"/>
</dbReference>
<dbReference type="InterPro" id="IPR000477">
    <property type="entry name" value="RT_dom"/>
</dbReference>
<evidence type="ECO:0000313" key="3">
    <source>
        <dbReference type="EMBL" id="KAF8788760.1"/>
    </source>
</evidence>
<dbReference type="InterPro" id="IPR012337">
    <property type="entry name" value="RNaseH-like_sf"/>
</dbReference>
<gene>
    <name evidence="3" type="ORF">HNY73_006766</name>
</gene>
<dbReference type="InterPro" id="IPR050951">
    <property type="entry name" value="Retrovirus_Pol_polyprotein"/>
</dbReference>
<evidence type="ECO:0000313" key="4">
    <source>
        <dbReference type="Proteomes" id="UP000807504"/>
    </source>
</evidence>
<organism evidence="3 4">
    <name type="scientific">Argiope bruennichi</name>
    <name type="common">Wasp spider</name>
    <name type="synonym">Aranea bruennichi</name>
    <dbReference type="NCBI Taxonomy" id="94029"/>
    <lineage>
        <taxon>Eukaryota</taxon>
        <taxon>Metazoa</taxon>
        <taxon>Ecdysozoa</taxon>
        <taxon>Arthropoda</taxon>
        <taxon>Chelicerata</taxon>
        <taxon>Arachnida</taxon>
        <taxon>Araneae</taxon>
        <taxon>Araneomorphae</taxon>
        <taxon>Entelegynae</taxon>
        <taxon>Araneoidea</taxon>
        <taxon>Araneidae</taxon>
        <taxon>Argiope</taxon>
    </lineage>
</organism>
<proteinExistence type="predicted"/>